<evidence type="ECO:0000259" key="2">
    <source>
        <dbReference type="PROSITE" id="PS50801"/>
    </source>
</evidence>
<feature type="domain" description="STAS" evidence="2">
    <location>
        <begin position="67"/>
        <end position="174"/>
    </location>
</feature>
<dbReference type="GO" id="GO:0043856">
    <property type="term" value="F:anti-sigma factor antagonist activity"/>
    <property type="evidence" value="ECO:0007669"/>
    <property type="project" value="TreeGrafter"/>
</dbReference>
<dbReference type="PANTHER" id="PTHR33495:SF13">
    <property type="entry name" value="ANTI-SIGMA-F FACTOR ANTAGONIST RSFB"/>
    <property type="match status" value="1"/>
</dbReference>
<dbReference type="SUPFAM" id="SSF52091">
    <property type="entry name" value="SpoIIaa-like"/>
    <property type="match status" value="1"/>
</dbReference>
<dbReference type="InterPro" id="IPR036513">
    <property type="entry name" value="STAS_dom_sf"/>
</dbReference>
<sequence>MHTNAVTHSHLGGSMTTTDIPSGHDGGRDTASRASDDRADATHRPELTSLAGALGNSHDPAYPSDVLFASLSEINGVTALCVRGEIDATSLASLGAHLQDISDEGRPFVIDCTNCHFRSTAELSILSALAARVNRLGITWALATDHRTIRLLELMEFDTRIDVFSSLSEAGAFVSASATERTSS</sequence>
<evidence type="ECO:0000313" key="3">
    <source>
        <dbReference type="EMBL" id="TYQ02516.1"/>
    </source>
</evidence>
<accession>A0A652YLN1</accession>
<dbReference type="EMBL" id="VNIQ01000006">
    <property type="protein sequence ID" value="TYQ02516.1"/>
    <property type="molecule type" value="Genomic_DNA"/>
</dbReference>
<dbReference type="Pfam" id="PF01740">
    <property type="entry name" value="STAS"/>
    <property type="match status" value="1"/>
</dbReference>
<dbReference type="PANTHER" id="PTHR33495">
    <property type="entry name" value="ANTI-SIGMA FACTOR ANTAGONIST TM_1081-RELATED-RELATED"/>
    <property type="match status" value="1"/>
</dbReference>
<protein>
    <submittedName>
        <fullName evidence="3">Anti-anti-sigma regulatory factor</fullName>
    </submittedName>
</protein>
<dbReference type="AlphaFoldDB" id="A0A652YLN1"/>
<dbReference type="InterPro" id="IPR002645">
    <property type="entry name" value="STAS_dom"/>
</dbReference>
<dbReference type="Gene3D" id="3.30.750.24">
    <property type="entry name" value="STAS domain"/>
    <property type="match status" value="1"/>
</dbReference>
<comment type="caution">
    <text evidence="3">The sequence shown here is derived from an EMBL/GenBank/DDBJ whole genome shotgun (WGS) entry which is preliminary data.</text>
</comment>
<name>A0A652YLN1_NOCGL</name>
<feature type="region of interest" description="Disordered" evidence="1">
    <location>
        <begin position="1"/>
        <end position="42"/>
    </location>
</feature>
<gene>
    <name evidence="3" type="ORF">FNL38_106336</name>
</gene>
<dbReference type="CDD" id="cd07043">
    <property type="entry name" value="STAS_anti-anti-sigma_factors"/>
    <property type="match status" value="1"/>
</dbReference>
<organism evidence="3">
    <name type="scientific">Nocardia globerula</name>
    <dbReference type="NCBI Taxonomy" id="1818"/>
    <lineage>
        <taxon>Bacteria</taxon>
        <taxon>Bacillati</taxon>
        <taxon>Actinomycetota</taxon>
        <taxon>Actinomycetes</taxon>
        <taxon>Mycobacteriales</taxon>
        <taxon>Nocardiaceae</taxon>
        <taxon>Nocardia</taxon>
    </lineage>
</organism>
<feature type="compositionally biased region" description="Basic and acidic residues" evidence="1">
    <location>
        <begin position="25"/>
        <end position="42"/>
    </location>
</feature>
<dbReference type="PROSITE" id="PS50801">
    <property type="entry name" value="STAS"/>
    <property type="match status" value="1"/>
</dbReference>
<evidence type="ECO:0000256" key="1">
    <source>
        <dbReference type="SAM" id="MobiDB-lite"/>
    </source>
</evidence>
<reference evidence="3" key="1">
    <citation type="submission" date="2019-07" db="EMBL/GenBank/DDBJ databases">
        <title>Genomic Encyclopedia of Type Strains, Phase IV (KMG-IV): sequencing the most valuable type-strain genomes for metagenomic binning, comparative biology and taxonomic classification.</title>
        <authorList>
            <person name="Goeker M."/>
        </authorList>
    </citation>
    <scope>NUCLEOTIDE SEQUENCE</scope>
    <source>
        <strain evidence="3">DSM 44596</strain>
    </source>
</reference>
<proteinExistence type="predicted"/>